<evidence type="ECO:0000313" key="3">
    <source>
        <dbReference type="Proteomes" id="UP001234178"/>
    </source>
</evidence>
<feature type="region of interest" description="Disordered" evidence="1">
    <location>
        <begin position="77"/>
        <end position="102"/>
    </location>
</feature>
<sequence>MAGRMLGRTIVMSQLVATSVAMRWVDWVSFHTHDGTLVGVLLILANIRGQLVGSFIPWDSTTRTIPVGYYRRHTRIARKRRPRRRNSEISRSNRAVVHKKEKDRRKAAACLRRQAVTAPNAPAINTSRRAAAVQQGEEIFRAIQAQRPVAPDGPIPPEARAVLVQYSAEVARGPHAARRIQIRPEPEDDVLQVANDEELAQ</sequence>
<evidence type="ECO:0000313" key="2">
    <source>
        <dbReference type="EMBL" id="KAK4024241.1"/>
    </source>
</evidence>
<comment type="caution">
    <text evidence="2">The sequence shown here is derived from an EMBL/GenBank/DDBJ whole genome shotgun (WGS) entry which is preliminary data.</text>
</comment>
<feature type="compositionally biased region" description="Acidic residues" evidence="1">
    <location>
        <begin position="186"/>
        <end position="201"/>
    </location>
</feature>
<keyword evidence="3" id="KW-1185">Reference proteome</keyword>
<name>A0ABR0AGK9_9CRUS</name>
<feature type="region of interest" description="Disordered" evidence="1">
    <location>
        <begin position="174"/>
        <end position="201"/>
    </location>
</feature>
<protein>
    <submittedName>
        <fullName evidence="2">Uncharacterized protein</fullName>
    </submittedName>
</protein>
<accession>A0ABR0AGK9</accession>
<gene>
    <name evidence="2" type="ORF">OUZ56_009626</name>
</gene>
<dbReference type="Proteomes" id="UP001234178">
    <property type="component" value="Unassembled WGS sequence"/>
</dbReference>
<reference evidence="2 3" key="1">
    <citation type="journal article" date="2023" name="Nucleic Acids Res.">
        <title>The hologenome of Daphnia magna reveals possible DNA methylation and microbiome-mediated evolution of the host genome.</title>
        <authorList>
            <person name="Chaturvedi A."/>
            <person name="Li X."/>
            <person name="Dhandapani V."/>
            <person name="Marshall H."/>
            <person name="Kissane S."/>
            <person name="Cuenca-Cambronero M."/>
            <person name="Asole G."/>
            <person name="Calvet F."/>
            <person name="Ruiz-Romero M."/>
            <person name="Marangio P."/>
            <person name="Guigo R."/>
            <person name="Rago D."/>
            <person name="Mirbahai L."/>
            <person name="Eastwood N."/>
            <person name="Colbourne J.K."/>
            <person name="Zhou J."/>
            <person name="Mallon E."/>
            <person name="Orsini L."/>
        </authorList>
    </citation>
    <scope>NUCLEOTIDE SEQUENCE [LARGE SCALE GENOMIC DNA]</scope>
    <source>
        <strain evidence="2">LRV0_1</strain>
    </source>
</reference>
<dbReference type="EMBL" id="JAOYFB010000037">
    <property type="protein sequence ID" value="KAK4024241.1"/>
    <property type="molecule type" value="Genomic_DNA"/>
</dbReference>
<organism evidence="2 3">
    <name type="scientific">Daphnia magna</name>
    <dbReference type="NCBI Taxonomy" id="35525"/>
    <lineage>
        <taxon>Eukaryota</taxon>
        <taxon>Metazoa</taxon>
        <taxon>Ecdysozoa</taxon>
        <taxon>Arthropoda</taxon>
        <taxon>Crustacea</taxon>
        <taxon>Branchiopoda</taxon>
        <taxon>Diplostraca</taxon>
        <taxon>Cladocera</taxon>
        <taxon>Anomopoda</taxon>
        <taxon>Daphniidae</taxon>
        <taxon>Daphnia</taxon>
    </lineage>
</organism>
<evidence type="ECO:0000256" key="1">
    <source>
        <dbReference type="SAM" id="MobiDB-lite"/>
    </source>
</evidence>
<proteinExistence type="predicted"/>